<keyword evidence="4 9" id="KW-0812">Transmembrane</keyword>
<comment type="similarity">
    <text evidence="2">Belongs to the cytochrome c oxidase subunit 2 family.</text>
</comment>
<feature type="transmembrane region" description="Helical" evidence="9">
    <location>
        <begin position="12"/>
        <end position="41"/>
    </location>
</feature>
<comment type="catalytic activity">
    <reaction evidence="8">
        <text>4 Fe(II)-[cytochrome c] + O2 + 8 H(+)(in) = 4 Fe(III)-[cytochrome c] + 2 H2O + 4 H(+)(out)</text>
        <dbReference type="Rhea" id="RHEA:11436"/>
        <dbReference type="Rhea" id="RHEA-COMP:10350"/>
        <dbReference type="Rhea" id="RHEA-COMP:14399"/>
        <dbReference type="ChEBI" id="CHEBI:15377"/>
        <dbReference type="ChEBI" id="CHEBI:15378"/>
        <dbReference type="ChEBI" id="CHEBI:15379"/>
        <dbReference type="ChEBI" id="CHEBI:29033"/>
        <dbReference type="ChEBI" id="CHEBI:29034"/>
        <dbReference type="EC" id="7.1.1.9"/>
    </reaction>
</comment>
<dbReference type="InterPro" id="IPR036257">
    <property type="entry name" value="Cyt_c_oxidase_su2_TM_sf"/>
</dbReference>
<feature type="domain" description="Cytochrome oxidase subunit II copper A binding" evidence="10">
    <location>
        <begin position="91"/>
        <end position="204"/>
    </location>
</feature>
<dbReference type="GO" id="GO:0005507">
    <property type="term" value="F:copper ion binding"/>
    <property type="evidence" value="ECO:0007669"/>
    <property type="project" value="InterPro"/>
</dbReference>
<dbReference type="InterPro" id="IPR045187">
    <property type="entry name" value="CcO_II"/>
</dbReference>
<dbReference type="KEGG" id="lvs:LOKVESSMR4R_00938"/>
<comment type="subcellular location">
    <subcellularLocation>
        <location evidence="1">Membrane</location>
        <topology evidence="1">Multi-pass membrane protein</topology>
    </subcellularLocation>
</comment>
<dbReference type="PANTHER" id="PTHR22888:SF9">
    <property type="entry name" value="CYTOCHROME C OXIDASE SUBUNIT 2"/>
    <property type="match status" value="1"/>
</dbReference>
<organism evidence="11 12">
    <name type="scientific">Yoonia vestfoldensis</name>
    <dbReference type="NCBI Taxonomy" id="245188"/>
    <lineage>
        <taxon>Bacteria</taxon>
        <taxon>Pseudomonadati</taxon>
        <taxon>Pseudomonadota</taxon>
        <taxon>Alphaproteobacteria</taxon>
        <taxon>Rhodobacterales</taxon>
        <taxon>Paracoccaceae</taxon>
        <taxon>Yoonia</taxon>
    </lineage>
</organism>
<keyword evidence="7 9" id="KW-0472">Membrane</keyword>
<dbReference type="PANTHER" id="PTHR22888">
    <property type="entry name" value="CYTOCHROME C OXIDASE, SUBUNIT II"/>
    <property type="match status" value="1"/>
</dbReference>
<dbReference type="GO" id="GO:0016020">
    <property type="term" value="C:membrane"/>
    <property type="evidence" value="ECO:0007669"/>
    <property type="project" value="UniProtKB-SubCell"/>
</dbReference>
<dbReference type="EMBL" id="CP021431">
    <property type="protein sequence ID" value="ARU00269.1"/>
    <property type="molecule type" value="Genomic_DNA"/>
</dbReference>
<feature type="transmembrane region" description="Helical" evidence="9">
    <location>
        <begin position="57"/>
        <end position="81"/>
    </location>
</feature>
<dbReference type="SUPFAM" id="SSF49503">
    <property type="entry name" value="Cupredoxins"/>
    <property type="match status" value="1"/>
</dbReference>
<dbReference type="RefSeq" id="WP_237331902.1">
    <property type="nucleotide sequence ID" value="NZ_CP021431.1"/>
</dbReference>
<dbReference type="EC" id="1.9.3.1" evidence="11"/>
<evidence type="ECO:0000256" key="8">
    <source>
        <dbReference type="ARBA" id="ARBA00047816"/>
    </source>
</evidence>
<dbReference type="STRING" id="1122181.GCA_000382265_00834"/>
<dbReference type="Gene3D" id="2.60.40.420">
    <property type="entry name" value="Cupredoxins - blue copper proteins"/>
    <property type="match status" value="1"/>
</dbReference>
<gene>
    <name evidence="11" type="primary">ctaC</name>
    <name evidence="11" type="ORF">LOKVESSMR4R_00938</name>
</gene>
<dbReference type="Proteomes" id="UP000195273">
    <property type="component" value="Chromosome"/>
</dbReference>
<evidence type="ECO:0000259" key="10">
    <source>
        <dbReference type="PROSITE" id="PS50857"/>
    </source>
</evidence>
<dbReference type="Gene3D" id="1.10.287.90">
    <property type="match status" value="1"/>
</dbReference>
<keyword evidence="3" id="KW-0813">Transport</keyword>
<dbReference type="Pfam" id="PF00116">
    <property type="entry name" value="COX2"/>
    <property type="match status" value="1"/>
</dbReference>
<name>A0A1Y0EA36_9RHOB</name>
<keyword evidence="12" id="KW-1185">Reference proteome</keyword>
<evidence type="ECO:0000256" key="4">
    <source>
        <dbReference type="ARBA" id="ARBA00022692"/>
    </source>
</evidence>
<dbReference type="AlphaFoldDB" id="A0A1Y0EA36"/>
<keyword evidence="6 9" id="KW-1133">Transmembrane helix</keyword>
<reference evidence="11 12" key="1">
    <citation type="submission" date="2017-05" db="EMBL/GenBank/DDBJ databases">
        <title>Genome Sequence of Loktanella vestfoldensis Strain SMR4r Isolated from a Culture of the Diatom Skeletonema marinoi.</title>
        <authorList>
            <person name="Topel M."/>
            <person name="Pinder M.I.M."/>
            <person name="Johansson O.N."/>
            <person name="Kourtchenko O."/>
            <person name="Godhe A."/>
            <person name="Clarke A.K."/>
        </authorList>
    </citation>
    <scope>NUCLEOTIDE SEQUENCE [LARGE SCALE GENOMIC DNA]</scope>
    <source>
        <strain evidence="11 12">SMR4r</strain>
    </source>
</reference>
<keyword evidence="11" id="KW-0560">Oxidoreductase</keyword>
<accession>A0A1Y0EA36</accession>
<evidence type="ECO:0000256" key="3">
    <source>
        <dbReference type="ARBA" id="ARBA00022448"/>
    </source>
</evidence>
<dbReference type="InterPro" id="IPR002429">
    <property type="entry name" value="CcO_II-like_C"/>
</dbReference>
<evidence type="ECO:0000256" key="5">
    <source>
        <dbReference type="ARBA" id="ARBA00022982"/>
    </source>
</evidence>
<evidence type="ECO:0000256" key="9">
    <source>
        <dbReference type="SAM" id="Phobius"/>
    </source>
</evidence>
<evidence type="ECO:0000256" key="6">
    <source>
        <dbReference type="ARBA" id="ARBA00022989"/>
    </source>
</evidence>
<dbReference type="GO" id="GO:0016491">
    <property type="term" value="F:oxidoreductase activity"/>
    <property type="evidence" value="ECO:0007669"/>
    <property type="project" value="UniProtKB-KW"/>
</dbReference>
<evidence type="ECO:0000313" key="12">
    <source>
        <dbReference type="Proteomes" id="UP000195273"/>
    </source>
</evidence>
<dbReference type="InterPro" id="IPR008972">
    <property type="entry name" value="Cupredoxin"/>
</dbReference>
<evidence type="ECO:0000256" key="1">
    <source>
        <dbReference type="ARBA" id="ARBA00004141"/>
    </source>
</evidence>
<evidence type="ECO:0000256" key="2">
    <source>
        <dbReference type="ARBA" id="ARBA00007866"/>
    </source>
</evidence>
<dbReference type="PROSITE" id="PS50857">
    <property type="entry name" value="COX2_CUA"/>
    <property type="match status" value="1"/>
</dbReference>
<dbReference type="GO" id="GO:0004129">
    <property type="term" value="F:cytochrome-c oxidase activity"/>
    <property type="evidence" value="ECO:0007669"/>
    <property type="project" value="UniProtKB-EC"/>
</dbReference>
<evidence type="ECO:0000313" key="11">
    <source>
        <dbReference type="EMBL" id="ARU00269.1"/>
    </source>
</evidence>
<evidence type="ECO:0000256" key="7">
    <source>
        <dbReference type="ARBA" id="ARBA00023136"/>
    </source>
</evidence>
<dbReference type="GO" id="GO:0042773">
    <property type="term" value="P:ATP synthesis coupled electron transport"/>
    <property type="evidence" value="ECO:0007669"/>
    <property type="project" value="TreeGrafter"/>
</dbReference>
<keyword evidence="5" id="KW-0249">Electron transport</keyword>
<protein>
    <submittedName>
        <fullName evidence="11">Cytochrome c oxidase subunit 2</fullName>
        <ecNumber evidence="11">1.9.3.1</ecNumber>
    </submittedName>
</protein>
<sequence length="207" mass="22241">MSTLDAAGPAAWAIAALWWAMLIGSVLIFALVMGLVALAFWRRRPAAPGDEDRQLRVWIIGFGLGFPMIVLAILLGFGLVIGERLLPRDDGNVVQVGAQGQRWVWTFTYQDAPGQMTQDILHIPAGRPVDVAVTTADVIHSFWVPRLAGKRDAIPGRANLLRIEADAPGDYQGLSAEFSGTNYAGFGFTVRAHDAAGWAAFIAGGTQ</sequence>
<proteinExistence type="inferred from homology"/>